<proteinExistence type="inferred from homology"/>
<comment type="similarity">
    <text evidence="1">Belongs to the thioesterase family.</text>
</comment>
<dbReference type="Pfam" id="PF00975">
    <property type="entry name" value="Thioesterase"/>
    <property type="match status" value="1"/>
</dbReference>
<keyword evidence="4" id="KW-1185">Reference proteome</keyword>
<gene>
    <name evidence="3" type="ORF">NBRC116591_31470</name>
</gene>
<sequence>MPWLDFLPKQVELVFVQPPGRGSRLLEPGYNSVTELVNDLFPEIKKYLEEKPYLLFGHSMGARMSYELVKKIITVGVTPPVHFVASGSPAPDHKMKESPMHLSDDAEFIDRLRNLNGTPEEILQNSELMALLLPALRKDFELAETYKCVPTDPINCPITVFRGVDDEWVEEQAAEKWFRFFGSNRHMETFSGGHMFIEQSQPEVVKTLVSIIEASE</sequence>
<evidence type="ECO:0000313" key="4">
    <source>
        <dbReference type="Proteomes" id="UP001465153"/>
    </source>
</evidence>
<comment type="caution">
    <text evidence="3">The sequence shown here is derived from an EMBL/GenBank/DDBJ whole genome shotgun (WGS) entry which is preliminary data.</text>
</comment>
<dbReference type="Gene3D" id="3.40.50.1820">
    <property type="entry name" value="alpha/beta hydrolase"/>
    <property type="match status" value="1"/>
</dbReference>
<evidence type="ECO:0000259" key="2">
    <source>
        <dbReference type="Pfam" id="PF00975"/>
    </source>
</evidence>
<evidence type="ECO:0000256" key="1">
    <source>
        <dbReference type="ARBA" id="ARBA00007169"/>
    </source>
</evidence>
<accession>A0ABQ0ACG6</accession>
<dbReference type="Proteomes" id="UP001465153">
    <property type="component" value="Unassembled WGS sequence"/>
</dbReference>
<feature type="domain" description="Thioesterase" evidence="2">
    <location>
        <begin position="3"/>
        <end position="208"/>
    </location>
</feature>
<evidence type="ECO:0000313" key="3">
    <source>
        <dbReference type="EMBL" id="GAA6169336.1"/>
    </source>
</evidence>
<dbReference type="InterPro" id="IPR012223">
    <property type="entry name" value="TEII"/>
</dbReference>
<dbReference type="PANTHER" id="PTHR11487">
    <property type="entry name" value="THIOESTERASE"/>
    <property type="match status" value="1"/>
</dbReference>
<dbReference type="InterPro" id="IPR029058">
    <property type="entry name" value="AB_hydrolase_fold"/>
</dbReference>
<dbReference type="InterPro" id="IPR001031">
    <property type="entry name" value="Thioesterase"/>
</dbReference>
<name>A0ABQ0ACG6_9GAMM</name>
<organism evidence="3 4">
    <name type="scientific">Sessilibacter corallicola</name>
    <dbReference type="NCBI Taxonomy" id="2904075"/>
    <lineage>
        <taxon>Bacteria</taxon>
        <taxon>Pseudomonadati</taxon>
        <taxon>Pseudomonadota</taxon>
        <taxon>Gammaproteobacteria</taxon>
        <taxon>Cellvibrionales</taxon>
        <taxon>Cellvibrionaceae</taxon>
        <taxon>Sessilibacter</taxon>
    </lineage>
</organism>
<reference evidence="3 4" key="1">
    <citation type="submission" date="2024-04" db="EMBL/GenBank/DDBJ databases">
        <title>Draft genome sequence of Sessilibacter corallicola NBRC 116591.</title>
        <authorList>
            <person name="Miyakawa T."/>
            <person name="Kusuya Y."/>
            <person name="Miura T."/>
        </authorList>
    </citation>
    <scope>NUCLEOTIDE SEQUENCE [LARGE SCALE GENOMIC DNA]</scope>
    <source>
        <strain evidence="3 4">KU-00831-HH</strain>
    </source>
</reference>
<dbReference type="PANTHER" id="PTHR11487:SF0">
    <property type="entry name" value="S-ACYL FATTY ACID SYNTHASE THIOESTERASE, MEDIUM CHAIN"/>
    <property type="match status" value="1"/>
</dbReference>
<dbReference type="SUPFAM" id="SSF53474">
    <property type="entry name" value="alpha/beta-Hydrolases"/>
    <property type="match status" value="1"/>
</dbReference>
<dbReference type="EMBL" id="BAABWN010000011">
    <property type="protein sequence ID" value="GAA6169336.1"/>
    <property type="molecule type" value="Genomic_DNA"/>
</dbReference>
<protein>
    <submittedName>
        <fullName evidence="3">Thioesterase II family protein</fullName>
    </submittedName>
</protein>